<evidence type="ECO:0000256" key="1">
    <source>
        <dbReference type="ARBA" id="ARBA00008769"/>
    </source>
</evidence>
<evidence type="ECO:0000256" key="3">
    <source>
        <dbReference type="SAM" id="MobiDB-lite"/>
    </source>
</evidence>
<dbReference type="AlphaFoldDB" id="A0A1Y6CU54"/>
<dbReference type="Pfam" id="PF04966">
    <property type="entry name" value="OprB"/>
    <property type="match status" value="1"/>
</dbReference>
<dbReference type="GO" id="GO:0016020">
    <property type="term" value="C:membrane"/>
    <property type="evidence" value="ECO:0007669"/>
    <property type="project" value="InterPro"/>
</dbReference>
<organism evidence="4 5">
    <name type="scientific">Methylomagnum ishizawai</name>
    <dbReference type="NCBI Taxonomy" id="1760988"/>
    <lineage>
        <taxon>Bacteria</taxon>
        <taxon>Pseudomonadati</taxon>
        <taxon>Pseudomonadota</taxon>
        <taxon>Gammaproteobacteria</taxon>
        <taxon>Methylococcales</taxon>
        <taxon>Methylococcaceae</taxon>
        <taxon>Methylomagnum</taxon>
    </lineage>
</organism>
<dbReference type="EMBL" id="FXAM01000001">
    <property type="protein sequence ID" value="SMF93827.1"/>
    <property type="molecule type" value="Genomic_DNA"/>
</dbReference>
<dbReference type="InterPro" id="IPR038673">
    <property type="entry name" value="OprB_sf"/>
</dbReference>
<dbReference type="Proteomes" id="UP000192923">
    <property type="component" value="Unassembled WGS sequence"/>
</dbReference>
<dbReference type="InterPro" id="IPR052932">
    <property type="entry name" value="OprB_Porin"/>
</dbReference>
<dbReference type="PANTHER" id="PTHR37944">
    <property type="entry name" value="PORIN B"/>
    <property type="match status" value="1"/>
</dbReference>
<name>A0A1Y6CU54_9GAMM</name>
<evidence type="ECO:0000256" key="2">
    <source>
        <dbReference type="RuleBase" id="RU363072"/>
    </source>
</evidence>
<dbReference type="PANTHER" id="PTHR37944:SF1">
    <property type="entry name" value="PORIN B"/>
    <property type="match status" value="1"/>
</dbReference>
<evidence type="ECO:0000313" key="5">
    <source>
        <dbReference type="Proteomes" id="UP000192923"/>
    </source>
</evidence>
<sequence>MMQGFYNPPGDDFSGPGMVGIALLVLMANIRIAQAEAPPPKDPPIQERNPCIEYLSKDKPKVQETGGPCSPGGETTKAPKLTYRRQSLEDQDPTSISGNPGADNILTGTGWLGQQLGLAEDSGVRLGGLWVGNADIQMSGRLSGSASFNSLGIIDLLLDMKTLAGIHGGTFSATFLQFDGQPSNGRAGVLTGYNGLTGVAPLNRSELYEMWWRQTLFDEHLIVRVGKSVPTFDFNNVSRRLPIPDEKPFVAAVSGLLFTPIFVNPSVLGVLPGYYNSAWGMTVTATPSAHGYLSYGIYDGSLARGRQTGTHAWPTFDSYYFNIGEAGISWDGRYPGKAAVGGWGQSGWMGASPHRESGAQGVFATATNRLLNLNVEEGTTGVLLGYVQYGINNSKTMLANQYVGFGVTGINLLPSRPKDSMGLGLGVSWLNNPPRGGETEILTQMYYQAHVVGDIFFQPTFTYVPNPGKPTNDGGQYPAATSMIFQIVTLF</sequence>
<feature type="region of interest" description="Disordered" evidence="3">
    <location>
        <begin position="57"/>
        <end position="78"/>
    </location>
</feature>
<dbReference type="Gene3D" id="2.40.160.180">
    <property type="entry name" value="Carbohydrate-selective porin OprB"/>
    <property type="match status" value="1"/>
</dbReference>
<dbReference type="GO" id="GO:0008643">
    <property type="term" value="P:carbohydrate transport"/>
    <property type="evidence" value="ECO:0007669"/>
    <property type="project" value="InterPro"/>
</dbReference>
<dbReference type="STRING" id="1760988.SAMN02949497_1119"/>
<accession>A0A1Y6CU54</accession>
<reference evidence="4 5" key="1">
    <citation type="submission" date="2016-12" db="EMBL/GenBank/DDBJ databases">
        <authorList>
            <person name="Song W.-J."/>
            <person name="Kurnit D.M."/>
        </authorList>
    </citation>
    <scope>NUCLEOTIDE SEQUENCE [LARGE SCALE GENOMIC DNA]</scope>
    <source>
        <strain evidence="4 5">175</strain>
    </source>
</reference>
<dbReference type="InterPro" id="IPR007049">
    <property type="entry name" value="Carb-sel_porin_OprB"/>
</dbReference>
<protein>
    <submittedName>
        <fullName evidence="4">Porin</fullName>
    </submittedName>
</protein>
<keyword evidence="5" id="KW-1185">Reference proteome</keyword>
<evidence type="ECO:0000313" key="4">
    <source>
        <dbReference type="EMBL" id="SMF93827.1"/>
    </source>
</evidence>
<gene>
    <name evidence="4" type="ORF">SAMN02949497_1119</name>
</gene>
<dbReference type="GO" id="GO:0015288">
    <property type="term" value="F:porin activity"/>
    <property type="evidence" value="ECO:0007669"/>
    <property type="project" value="InterPro"/>
</dbReference>
<proteinExistence type="inferred from homology"/>
<comment type="similarity">
    <text evidence="1 2">Belongs to the OprB family.</text>
</comment>